<dbReference type="GO" id="GO:0046100">
    <property type="term" value="P:hypoxanthine metabolic process"/>
    <property type="evidence" value="ECO:0007669"/>
    <property type="project" value="TreeGrafter"/>
</dbReference>
<dbReference type="EMBL" id="LAZR01064742">
    <property type="protein sequence ID" value="KKK56935.1"/>
    <property type="molecule type" value="Genomic_DNA"/>
</dbReference>
<dbReference type="GO" id="GO:0032263">
    <property type="term" value="P:GMP salvage"/>
    <property type="evidence" value="ECO:0007669"/>
    <property type="project" value="TreeGrafter"/>
</dbReference>
<feature type="non-terminal residue" evidence="2">
    <location>
        <position position="1"/>
    </location>
</feature>
<dbReference type="InterPro" id="IPR000836">
    <property type="entry name" value="PRTase_dom"/>
</dbReference>
<dbReference type="GO" id="GO:0004422">
    <property type="term" value="F:hypoxanthine phosphoribosyltransferase activity"/>
    <property type="evidence" value="ECO:0007669"/>
    <property type="project" value="TreeGrafter"/>
</dbReference>
<proteinExistence type="predicted"/>
<organism evidence="2">
    <name type="scientific">marine sediment metagenome</name>
    <dbReference type="NCBI Taxonomy" id="412755"/>
    <lineage>
        <taxon>unclassified sequences</taxon>
        <taxon>metagenomes</taxon>
        <taxon>ecological metagenomes</taxon>
    </lineage>
</organism>
<name>A0A0F8X7M8_9ZZZZ</name>
<protein>
    <recommendedName>
        <fullName evidence="1">Phosphoribosyltransferase domain-containing protein</fullName>
    </recommendedName>
</protein>
<dbReference type="GO" id="GO:0000287">
    <property type="term" value="F:magnesium ion binding"/>
    <property type="evidence" value="ECO:0007669"/>
    <property type="project" value="TreeGrafter"/>
</dbReference>
<dbReference type="SUPFAM" id="SSF53271">
    <property type="entry name" value="PRTase-like"/>
    <property type="match status" value="1"/>
</dbReference>
<evidence type="ECO:0000313" key="2">
    <source>
        <dbReference type="EMBL" id="KKK56935.1"/>
    </source>
</evidence>
<dbReference type="CDD" id="cd06223">
    <property type="entry name" value="PRTases_typeI"/>
    <property type="match status" value="1"/>
</dbReference>
<dbReference type="Gene3D" id="3.40.50.2020">
    <property type="match status" value="1"/>
</dbReference>
<dbReference type="GO" id="GO:0005829">
    <property type="term" value="C:cytosol"/>
    <property type="evidence" value="ECO:0007669"/>
    <property type="project" value="TreeGrafter"/>
</dbReference>
<dbReference type="InterPro" id="IPR029057">
    <property type="entry name" value="PRTase-like"/>
</dbReference>
<feature type="domain" description="Phosphoribosyltransferase" evidence="1">
    <location>
        <begin position="2"/>
        <end position="69"/>
    </location>
</feature>
<dbReference type="PANTHER" id="PTHR43340">
    <property type="entry name" value="HYPOXANTHINE-GUANINE PHOSPHORIBOSYLTRANSFERASE"/>
    <property type="match status" value="1"/>
</dbReference>
<gene>
    <name evidence="2" type="ORF">LCGC14_3059550</name>
</gene>
<evidence type="ECO:0000259" key="1">
    <source>
        <dbReference type="Pfam" id="PF00156"/>
    </source>
</evidence>
<dbReference type="PANTHER" id="PTHR43340:SF1">
    <property type="entry name" value="HYPOXANTHINE PHOSPHORIBOSYLTRANSFERASE"/>
    <property type="match status" value="1"/>
</dbReference>
<sequence length="90" mass="10433">RHVIIIEDIIDSGLTLSYLLKNLKSRDPASLEICSLLIKKDTQKLAIDVKYRGFLIENVFVVGFGLDYQQEYRQLKDIRIVENAHHNNGY</sequence>
<dbReference type="GO" id="GO:0032264">
    <property type="term" value="P:IMP salvage"/>
    <property type="evidence" value="ECO:0007669"/>
    <property type="project" value="TreeGrafter"/>
</dbReference>
<accession>A0A0F8X7M8</accession>
<dbReference type="InterPro" id="IPR050408">
    <property type="entry name" value="HGPRT"/>
</dbReference>
<dbReference type="AlphaFoldDB" id="A0A0F8X7M8"/>
<reference evidence="2" key="1">
    <citation type="journal article" date="2015" name="Nature">
        <title>Complex archaea that bridge the gap between prokaryotes and eukaryotes.</title>
        <authorList>
            <person name="Spang A."/>
            <person name="Saw J.H."/>
            <person name="Jorgensen S.L."/>
            <person name="Zaremba-Niedzwiedzka K."/>
            <person name="Martijn J."/>
            <person name="Lind A.E."/>
            <person name="van Eijk R."/>
            <person name="Schleper C."/>
            <person name="Guy L."/>
            <person name="Ettema T.J."/>
        </authorList>
    </citation>
    <scope>NUCLEOTIDE SEQUENCE</scope>
</reference>
<dbReference type="GO" id="GO:0006178">
    <property type="term" value="P:guanine salvage"/>
    <property type="evidence" value="ECO:0007669"/>
    <property type="project" value="TreeGrafter"/>
</dbReference>
<dbReference type="Pfam" id="PF00156">
    <property type="entry name" value="Pribosyltran"/>
    <property type="match status" value="1"/>
</dbReference>
<comment type="caution">
    <text evidence="2">The sequence shown here is derived from an EMBL/GenBank/DDBJ whole genome shotgun (WGS) entry which is preliminary data.</text>
</comment>